<sequence>MQSPEYMLHNNTSDQQQSARQQLFKLFENRPFDDATLLTNFGLFARSSALAKIFFLYEAYSEVVSLPGDIFVLGTWLGQDLVVFESMRAMLEPYNSARALVGFDTFDGYESIADNDARSETVKDDGYAVPEDYKAYLGALLAYHRSENAMGHALRHNLVQGDACETVAEYLGQHPETIIALAYFDMALYEPTKAALSAMEDRLLSGSVLVFDELNDARYPGETQAVREWLKGKSYSVKRSRFLPDRSFVTLK</sequence>
<name>A0A6A4RII2_9RHOB</name>
<accession>A0A6A4RII2</accession>
<dbReference type="Pfam" id="PF05711">
    <property type="entry name" value="TylF"/>
    <property type="match status" value="1"/>
</dbReference>
<dbReference type="Proteomes" id="UP000441586">
    <property type="component" value="Unassembled WGS sequence"/>
</dbReference>
<dbReference type="EMBL" id="WSFO01000003">
    <property type="protein sequence ID" value="KAE9630981.1"/>
    <property type="molecule type" value="Genomic_DNA"/>
</dbReference>
<dbReference type="InterPro" id="IPR029063">
    <property type="entry name" value="SAM-dependent_MTases_sf"/>
</dbReference>
<dbReference type="AlphaFoldDB" id="A0A6A4RII2"/>
<gene>
    <name evidence="1" type="ORF">GP644_07105</name>
</gene>
<evidence type="ECO:0008006" key="3">
    <source>
        <dbReference type="Google" id="ProtNLM"/>
    </source>
</evidence>
<evidence type="ECO:0000313" key="1">
    <source>
        <dbReference type="EMBL" id="KAE9630981.1"/>
    </source>
</evidence>
<dbReference type="RefSeq" id="WP_158978240.1">
    <property type="nucleotide sequence ID" value="NZ_WSFO01000003.1"/>
</dbReference>
<proteinExistence type="predicted"/>
<organism evidence="1 2">
    <name type="scientific">Parasedimentitalea maritima</name>
    <dbReference type="NCBI Taxonomy" id="2578117"/>
    <lineage>
        <taxon>Bacteria</taxon>
        <taxon>Pseudomonadati</taxon>
        <taxon>Pseudomonadota</taxon>
        <taxon>Alphaproteobacteria</taxon>
        <taxon>Rhodobacterales</taxon>
        <taxon>Paracoccaceae</taxon>
        <taxon>Parasedimentitalea</taxon>
    </lineage>
</organism>
<comment type="caution">
    <text evidence="1">The sequence shown here is derived from an EMBL/GenBank/DDBJ whole genome shotgun (WGS) entry which is preliminary data.</text>
</comment>
<evidence type="ECO:0000313" key="2">
    <source>
        <dbReference type="Proteomes" id="UP000441586"/>
    </source>
</evidence>
<dbReference type="InterPro" id="IPR008884">
    <property type="entry name" value="TylF_MeTrfase"/>
</dbReference>
<reference evidence="1 2" key="1">
    <citation type="submission" date="2019-12" db="EMBL/GenBank/DDBJ databases">
        <authorList>
            <person name="Zhang Y.-J."/>
        </authorList>
    </citation>
    <scope>NUCLEOTIDE SEQUENCE [LARGE SCALE GENOMIC DNA]</scope>
    <source>
        <strain evidence="1 2">H18S-6</strain>
    </source>
</reference>
<protein>
    <recommendedName>
        <fullName evidence="3">Macrocin-O-methyltransferase (TylF)</fullName>
    </recommendedName>
</protein>
<dbReference type="Gene3D" id="3.40.50.150">
    <property type="entry name" value="Vaccinia Virus protein VP39"/>
    <property type="match status" value="1"/>
</dbReference>